<dbReference type="SUPFAM" id="SSF53335">
    <property type="entry name" value="S-adenosyl-L-methionine-dependent methyltransferases"/>
    <property type="match status" value="1"/>
</dbReference>
<dbReference type="Gene3D" id="3.40.50.150">
    <property type="entry name" value="Vaccinia Virus protein VP39"/>
    <property type="match status" value="1"/>
</dbReference>
<proteinExistence type="predicted"/>
<gene>
    <name evidence="1" type="ORF">EV665_13219</name>
</gene>
<keyword evidence="1" id="KW-0808">Transferase</keyword>
<dbReference type="EMBL" id="SLVX01000032">
    <property type="protein sequence ID" value="TCN34734.1"/>
    <property type="molecule type" value="Genomic_DNA"/>
</dbReference>
<dbReference type="GO" id="GO:0008168">
    <property type="term" value="F:methyltransferase activity"/>
    <property type="evidence" value="ECO:0007669"/>
    <property type="project" value="UniProtKB-KW"/>
</dbReference>
<dbReference type="GO" id="GO:0032259">
    <property type="term" value="P:methylation"/>
    <property type="evidence" value="ECO:0007669"/>
    <property type="project" value="UniProtKB-KW"/>
</dbReference>
<organism evidence="1 2">
    <name type="scientific">Shinella granuli</name>
    <dbReference type="NCBI Taxonomy" id="323621"/>
    <lineage>
        <taxon>Bacteria</taxon>
        <taxon>Pseudomonadati</taxon>
        <taxon>Pseudomonadota</taxon>
        <taxon>Alphaproteobacteria</taxon>
        <taxon>Hyphomicrobiales</taxon>
        <taxon>Rhizobiaceae</taxon>
        <taxon>Shinella</taxon>
    </lineage>
</organism>
<dbReference type="CDD" id="cd02440">
    <property type="entry name" value="AdoMet_MTases"/>
    <property type="match status" value="1"/>
</dbReference>
<dbReference type="PANTHER" id="PTHR43861:SF1">
    <property type="entry name" value="TRANS-ACONITATE 2-METHYLTRANSFERASE"/>
    <property type="match status" value="1"/>
</dbReference>
<comment type="caution">
    <text evidence="1">The sequence shown here is derived from an EMBL/GenBank/DDBJ whole genome shotgun (WGS) entry which is preliminary data.</text>
</comment>
<protein>
    <submittedName>
        <fullName evidence="1">Methyltransferase family protein</fullName>
    </submittedName>
</protein>
<name>A0A4R2C7M0_SHIGR</name>
<evidence type="ECO:0000313" key="2">
    <source>
        <dbReference type="Proteomes" id="UP000295351"/>
    </source>
</evidence>
<evidence type="ECO:0000313" key="1">
    <source>
        <dbReference type="EMBL" id="TCN34734.1"/>
    </source>
</evidence>
<dbReference type="PANTHER" id="PTHR43861">
    <property type="entry name" value="TRANS-ACONITATE 2-METHYLTRANSFERASE-RELATED"/>
    <property type="match status" value="1"/>
</dbReference>
<dbReference type="Proteomes" id="UP000295351">
    <property type="component" value="Unassembled WGS sequence"/>
</dbReference>
<sequence length="209" mass="22952">MTYSKQQKFWNRIAGRYAARPLKDVAAYDAMLSDIASRLKLSDRVLELGCGTGGTAIRLAAQVSHWAATDFSSEMIAIARAKPAGKNVVFQVADATNAFDGGPFDVICAFNVLHLVDDQPSTLDKVFANLKPGGLLISKTWCFADLKLKFRILFAVLRTVGMFPAVTPLTVSQLRQAIIDTGFQIVEERVFGISWQNPYIVAQKPNMGH</sequence>
<dbReference type="Pfam" id="PF13489">
    <property type="entry name" value="Methyltransf_23"/>
    <property type="match status" value="1"/>
</dbReference>
<keyword evidence="2" id="KW-1185">Reference proteome</keyword>
<dbReference type="InterPro" id="IPR029063">
    <property type="entry name" value="SAM-dependent_MTases_sf"/>
</dbReference>
<keyword evidence="1" id="KW-0489">Methyltransferase</keyword>
<reference evidence="1 2" key="1">
    <citation type="submission" date="2019-03" db="EMBL/GenBank/DDBJ databases">
        <title>Genomic Encyclopedia of Type Strains, Phase IV (KMG-IV): sequencing the most valuable type-strain genomes for metagenomic binning, comparative biology and taxonomic classification.</title>
        <authorList>
            <person name="Goeker M."/>
        </authorList>
    </citation>
    <scope>NUCLEOTIDE SEQUENCE [LARGE SCALE GENOMIC DNA]</scope>
    <source>
        <strain evidence="1 2">DSM 18401</strain>
    </source>
</reference>
<dbReference type="AlphaFoldDB" id="A0A4R2C7M0"/>
<accession>A0A4R2C7M0</accession>
<dbReference type="RefSeq" id="WP_133036738.1">
    <property type="nucleotide sequence ID" value="NZ_JBHMAM010000036.1"/>
</dbReference>